<proteinExistence type="predicted"/>
<organism evidence="2 3">
    <name type="scientific">candidate division WOR-1 bacterium RIFOXYC2_FULL_41_25</name>
    <dbReference type="NCBI Taxonomy" id="1802586"/>
    <lineage>
        <taxon>Bacteria</taxon>
        <taxon>Bacillati</taxon>
        <taxon>Saganbacteria</taxon>
    </lineage>
</organism>
<sequence length="68" mass="7915">MNLTIDWTTVSISFAVACLLFYCFQWLLALLRRNKARKKVKISEAKLRRFIGALKQRVKNDNVAGEKK</sequence>
<reference evidence="2 3" key="1">
    <citation type="journal article" date="2016" name="Nat. Commun.">
        <title>Thousands of microbial genomes shed light on interconnected biogeochemical processes in an aquifer system.</title>
        <authorList>
            <person name="Anantharaman K."/>
            <person name="Brown C.T."/>
            <person name="Hug L.A."/>
            <person name="Sharon I."/>
            <person name="Castelle C.J."/>
            <person name="Probst A.J."/>
            <person name="Thomas B.C."/>
            <person name="Singh A."/>
            <person name="Wilkins M.J."/>
            <person name="Karaoz U."/>
            <person name="Brodie E.L."/>
            <person name="Williams K.H."/>
            <person name="Hubbard S.S."/>
            <person name="Banfield J.F."/>
        </authorList>
    </citation>
    <scope>NUCLEOTIDE SEQUENCE [LARGE SCALE GENOMIC DNA]</scope>
</reference>
<evidence type="ECO:0000313" key="3">
    <source>
        <dbReference type="Proteomes" id="UP000177309"/>
    </source>
</evidence>
<comment type="caution">
    <text evidence="2">The sequence shown here is derived from an EMBL/GenBank/DDBJ whole genome shotgun (WGS) entry which is preliminary data.</text>
</comment>
<dbReference type="AlphaFoldDB" id="A0A1F4TIV9"/>
<gene>
    <name evidence="2" type="ORF">A2462_00140</name>
</gene>
<dbReference type="EMBL" id="MEUI01000050">
    <property type="protein sequence ID" value="OGC32460.1"/>
    <property type="molecule type" value="Genomic_DNA"/>
</dbReference>
<accession>A0A1F4TIV9</accession>
<protein>
    <submittedName>
        <fullName evidence="2">Uncharacterized protein</fullName>
    </submittedName>
</protein>
<evidence type="ECO:0000313" key="2">
    <source>
        <dbReference type="EMBL" id="OGC32460.1"/>
    </source>
</evidence>
<keyword evidence="1" id="KW-0812">Transmembrane</keyword>
<feature type="transmembrane region" description="Helical" evidence="1">
    <location>
        <begin position="12"/>
        <end position="31"/>
    </location>
</feature>
<keyword evidence="1" id="KW-1133">Transmembrane helix</keyword>
<evidence type="ECO:0000256" key="1">
    <source>
        <dbReference type="SAM" id="Phobius"/>
    </source>
</evidence>
<name>A0A1F4TIV9_UNCSA</name>
<dbReference type="Proteomes" id="UP000177309">
    <property type="component" value="Unassembled WGS sequence"/>
</dbReference>
<keyword evidence="1" id="KW-0472">Membrane</keyword>